<dbReference type="CDD" id="cd02981">
    <property type="entry name" value="PDI_b_family"/>
    <property type="match status" value="1"/>
</dbReference>
<feature type="compositionally biased region" description="Low complexity" evidence="1">
    <location>
        <begin position="74"/>
        <end position="89"/>
    </location>
</feature>
<reference evidence="3 4" key="1">
    <citation type="journal article" date="2016" name="Genome Biol. Evol.">
        <title>Gene Family Evolution Reflects Adaptation to Soil Environmental Stressors in the Genome of the Collembolan Orchesella cincta.</title>
        <authorList>
            <person name="Faddeeva-Vakhrusheva A."/>
            <person name="Derks M.F."/>
            <person name="Anvar S.Y."/>
            <person name="Agamennone V."/>
            <person name="Suring W."/>
            <person name="Smit S."/>
            <person name="van Straalen N.M."/>
            <person name="Roelofs D."/>
        </authorList>
    </citation>
    <scope>NUCLEOTIDE SEQUENCE [LARGE SCALE GENOMIC DNA]</scope>
    <source>
        <tissue evidence="3">Mixed pool</tissue>
    </source>
</reference>
<dbReference type="PANTHER" id="PTHR46497">
    <property type="entry name" value="THIOREDOXIN DOMAIN-CONTAINING PROTEIN 11"/>
    <property type="match status" value="1"/>
</dbReference>
<dbReference type="STRING" id="48709.A0A1D2NI28"/>
<proteinExistence type="predicted"/>
<dbReference type="InterPro" id="IPR052792">
    <property type="entry name" value="Thioredoxin_dom-contain_11"/>
</dbReference>
<evidence type="ECO:0000256" key="1">
    <source>
        <dbReference type="SAM" id="MobiDB-lite"/>
    </source>
</evidence>
<keyword evidence="2" id="KW-0812">Transmembrane</keyword>
<evidence type="ECO:0000313" key="4">
    <source>
        <dbReference type="Proteomes" id="UP000094527"/>
    </source>
</evidence>
<gene>
    <name evidence="3" type="ORF">Ocin01_01791</name>
</gene>
<evidence type="ECO:0000256" key="2">
    <source>
        <dbReference type="SAM" id="Phobius"/>
    </source>
</evidence>
<feature type="transmembrane region" description="Helical" evidence="2">
    <location>
        <begin position="817"/>
        <end position="838"/>
    </location>
</feature>
<keyword evidence="2" id="KW-0472">Membrane</keyword>
<sequence>MSQLRSEEISGPEQRSSQTKTDASVETSTNKPKQIEIEDSLCSSSSSPTSSTSSSEAIACSGVGGSNTEDTDEVSSSSSSSSRYNVSSSGGDLSTSQDNSSSWKSVTIGSEGLRTDISISGNSTISSGSEQETSDPVLGADTHAANNLASEQDQYSTDGFETDETDGESGLTVGTISKVPTHNKDPTGTTSSKERKAKGLVIHSPSYYSRFQGNRRNNSSSNHEQRREIFAGRERNLRRLAAENQSPGILRRLDNFLYRMSVKVARYHKELCIVFLVCASGLASLRSSPPKIRAVSTPSPFFEDKDASYFINDNYMGEYVDLANKQIPYHPSFLFYYAPWDSESVASKPVFLNVAKHFFFAYHGRVKFYAINCWWPGGQCRKNYKNLSHYPIFVAHIGKSAGIIYNGPIREEPMIKFINSLLKPLTRIDTEEELWHFRAQHDVIMLGYFNFTMEEASDAYETYLQMALRTFEADPFNQVGFGLFLRPELAEKFFLTSSNAISLVLFNEIHTAKWHGGYHTQGLKGPVSQVADWIVERTKTVPLTWVYALRNGFANRPVALGPQDFAQQLSKGPVFLLVTRRYFPSGHSPFYMQMKEIALDYFNCNRSGNVTKLRRTSHKVNSEWASIWSSVLQICQNKGSFECQRLMPNIKHWEKKRILFKREPLSRYENVSVALNFTGLSCISDRQLKFLAIDPVDVPYFIKLGLTGLRSVDRNTDDLDIDPMAFIIDSQNDLILPLPSLNITAIAIAIQNYTTSIESGDTDSLPSQYFWSRNEAIHKENNVQLQSQRQQSTLKSWTTVDLVNHVNGSSDGGDSVLLLYTASFCGFCAIAVTHFVALSRFLADNYGNGNLKVTLARIDMFKNSLPTELNPEELPTVVFLPSWNRSDVRMYPDNQEITPLGLLRFVLSELDPESRVKASLMTPSCGQTTGSCTASKSQTTESDCEMSTTLASIWNKSNSTDEERLSCIKSGRTSVSSQIELLLQRLQNGEEAAFDQGDYTLNRMV</sequence>
<dbReference type="InterPro" id="IPR036249">
    <property type="entry name" value="Thioredoxin-like_sf"/>
</dbReference>
<organism evidence="3 4">
    <name type="scientific">Orchesella cincta</name>
    <name type="common">Springtail</name>
    <name type="synonym">Podura cincta</name>
    <dbReference type="NCBI Taxonomy" id="48709"/>
    <lineage>
        <taxon>Eukaryota</taxon>
        <taxon>Metazoa</taxon>
        <taxon>Ecdysozoa</taxon>
        <taxon>Arthropoda</taxon>
        <taxon>Hexapoda</taxon>
        <taxon>Collembola</taxon>
        <taxon>Entomobryomorpha</taxon>
        <taxon>Entomobryoidea</taxon>
        <taxon>Orchesellidae</taxon>
        <taxon>Orchesellinae</taxon>
        <taxon>Orchesella</taxon>
    </lineage>
</organism>
<accession>A0A1D2NI28</accession>
<feature type="compositionally biased region" description="Polar residues" evidence="1">
    <location>
        <begin position="90"/>
        <end position="108"/>
    </location>
</feature>
<dbReference type="Gene3D" id="3.40.30.10">
    <property type="entry name" value="Glutaredoxin"/>
    <property type="match status" value="3"/>
</dbReference>
<dbReference type="SUPFAM" id="SSF52833">
    <property type="entry name" value="Thioredoxin-like"/>
    <property type="match status" value="2"/>
</dbReference>
<feature type="compositionally biased region" description="Polar residues" evidence="1">
    <location>
        <begin position="13"/>
        <end position="32"/>
    </location>
</feature>
<feature type="compositionally biased region" description="Polar residues" evidence="1">
    <location>
        <begin position="172"/>
        <end position="191"/>
    </location>
</feature>
<dbReference type="EMBL" id="LJIJ01000034">
    <property type="protein sequence ID" value="ODN04901.1"/>
    <property type="molecule type" value="Genomic_DNA"/>
</dbReference>
<dbReference type="AlphaFoldDB" id="A0A1D2NI28"/>
<feature type="region of interest" description="Disordered" evidence="1">
    <location>
        <begin position="1"/>
        <end position="196"/>
    </location>
</feature>
<keyword evidence="2" id="KW-1133">Transmembrane helix</keyword>
<feature type="compositionally biased region" description="Low complexity" evidence="1">
    <location>
        <begin position="117"/>
        <end position="129"/>
    </location>
</feature>
<dbReference type="PANTHER" id="PTHR46497:SF1">
    <property type="entry name" value="THIOREDOXIN DOMAIN-CONTAINING PROTEIN 11"/>
    <property type="match status" value="1"/>
</dbReference>
<protein>
    <submittedName>
        <fullName evidence="3">Thioredoxin domain-containing protein 11</fullName>
    </submittedName>
</protein>
<comment type="caution">
    <text evidence="3">The sequence shown here is derived from an EMBL/GenBank/DDBJ whole genome shotgun (WGS) entry which is preliminary data.</text>
</comment>
<name>A0A1D2NI28_ORCCI</name>
<feature type="compositionally biased region" description="Low complexity" evidence="1">
    <location>
        <begin position="43"/>
        <end position="55"/>
    </location>
</feature>
<evidence type="ECO:0000313" key="3">
    <source>
        <dbReference type="EMBL" id="ODN04901.1"/>
    </source>
</evidence>
<dbReference type="OrthoDB" id="1910803at2759"/>
<feature type="compositionally biased region" description="Polar residues" evidence="1">
    <location>
        <begin position="144"/>
        <end position="159"/>
    </location>
</feature>
<dbReference type="Proteomes" id="UP000094527">
    <property type="component" value="Unassembled WGS sequence"/>
</dbReference>
<keyword evidence="4" id="KW-1185">Reference proteome</keyword>